<dbReference type="Gene3D" id="1.20.1600.10">
    <property type="entry name" value="Outer membrane efflux proteins (OEP)"/>
    <property type="match status" value="1"/>
</dbReference>
<organism evidence="3 4">
    <name type="scientific">Alteromonas naphthalenivorans</name>
    <dbReference type="NCBI Taxonomy" id="715451"/>
    <lineage>
        <taxon>Bacteria</taxon>
        <taxon>Pseudomonadati</taxon>
        <taxon>Pseudomonadota</taxon>
        <taxon>Gammaproteobacteria</taxon>
        <taxon>Alteromonadales</taxon>
        <taxon>Alteromonadaceae</taxon>
        <taxon>Alteromonas/Salinimonas group</taxon>
        <taxon>Alteromonas</taxon>
    </lineage>
</organism>
<comment type="subcellular location">
    <subcellularLocation>
        <location evidence="2">Cell outer membrane</location>
        <topology evidence="2">Lipid-anchor</topology>
    </subcellularLocation>
</comment>
<evidence type="ECO:0000256" key="2">
    <source>
        <dbReference type="RuleBase" id="RU362097"/>
    </source>
</evidence>
<dbReference type="Gene3D" id="2.20.200.10">
    <property type="entry name" value="Outer membrane efflux proteins (OEP)"/>
    <property type="match status" value="1"/>
</dbReference>
<dbReference type="AlphaFoldDB" id="F5ZBX1"/>
<accession>F5ZBX1</accession>
<evidence type="ECO:0000313" key="3">
    <source>
        <dbReference type="EMBL" id="AEF02209.1"/>
    </source>
</evidence>
<dbReference type="KEGG" id="alt:ambt_03285"/>
<keyword evidence="2" id="KW-1134">Transmembrane beta strand</keyword>
<keyword evidence="2" id="KW-0564">Palmitate</keyword>
<dbReference type="SUPFAM" id="SSF56954">
    <property type="entry name" value="Outer membrane efflux proteins (OEP)"/>
    <property type="match status" value="1"/>
</dbReference>
<keyword evidence="4" id="KW-1185">Reference proteome</keyword>
<dbReference type="HOGENOM" id="CLU_012817_13_3_6"/>
<dbReference type="GO" id="GO:0009279">
    <property type="term" value="C:cell outer membrane"/>
    <property type="evidence" value="ECO:0007669"/>
    <property type="project" value="UniProtKB-SubCell"/>
</dbReference>
<comment type="similarity">
    <text evidence="1 2">Belongs to the outer membrane factor (OMF) (TC 1.B.17) family.</text>
</comment>
<reference evidence="3 4" key="1">
    <citation type="journal article" date="2011" name="J. Bacteriol.">
        <title>Complete genome sequence of the polycyclic aromatic hydrocarbon-degrading bacterium Alteromonas sp. strain SN2.</title>
        <authorList>
            <person name="Jin H.M."/>
            <person name="Jeong H."/>
            <person name="Moon E.J."/>
            <person name="Math R.K."/>
            <person name="Lee K."/>
            <person name="Kim H.J."/>
            <person name="Jeon C.O."/>
            <person name="Oh T.K."/>
            <person name="Kim J.F."/>
        </authorList>
    </citation>
    <scope>NUCLEOTIDE SEQUENCE [LARGE SCALE GENOMIC DNA]</scope>
    <source>
        <strain evidence="4">JCM 17741 / KACC 18427 / KCTC 11700BP / SN2</strain>
    </source>
</reference>
<sequence>MINFPIMKRLSSNLTFTRSVRLLPIAAAIVLAGCSSMAPEYERSNSSVANEWQFEAIEKTVEDTQGLSSQQALDIPWKDFIKDERLEQVIDLALSSNRSLRETIADVESARATYRIQRSDLFPDVNVSLSGDRTKYSTGEIDTTYEAQAGFSSYELDLFGKNRSLSEAEMETYLASSETAKAAKISLIGEVANAWLTLAADSNLLSLAEETASNAKQAMDITNKRLSYGVDSRIDVASAETIYYNARSDIASYKTQVEQDKNALRLLVGEKFDDSLLAYTLPADSYGGSDSLVTDVPAGVSSDVLLVRPDVLSAEHDLKSANANIGAARAAFFPTISLTATGGLASSVLSDIFSGGASSIWSIAPSISLPIFDGGENKANLAYSEAQQQKYLAAYEYAIQSAFTEVADALARRATIRDQLDAEDALVEASTRSYELSLARYENGVDSFQTALESQRTMYSAKQSLITTRQAELSNRLTLYKVLGGGLAHTEGEAK</sequence>
<proteinExistence type="inferred from homology"/>
<protein>
    <submittedName>
        <fullName evidence="3">RND efflux system outer membrane lipoprotein</fullName>
    </submittedName>
</protein>
<dbReference type="RefSeq" id="WP_013783151.1">
    <property type="nucleotide sequence ID" value="NC_015554.1"/>
</dbReference>
<name>F5ZBX1_ALTNA</name>
<dbReference type="InterPro" id="IPR003423">
    <property type="entry name" value="OMP_efflux"/>
</dbReference>
<dbReference type="NCBIfam" id="TIGR01845">
    <property type="entry name" value="outer_NodT"/>
    <property type="match status" value="1"/>
</dbReference>
<dbReference type="GO" id="GO:0015562">
    <property type="term" value="F:efflux transmembrane transporter activity"/>
    <property type="evidence" value="ECO:0007669"/>
    <property type="project" value="InterPro"/>
</dbReference>
<dbReference type="PANTHER" id="PTHR30203">
    <property type="entry name" value="OUTER MEMBRANE CATION EFFLUX PROTEIN"/>
    <property type="match status" value="1"/>
</dbReference>
<evidence type="ECO:0000313" key="4">
    <source>
        <dbReference type="Proteomes" id="UP000000683"/>
    </source>
</evidence>
<keyword evidence="2 3" id="KW-0449">Lipoprotein</keyword>
<dbReference type="eggNOG" id="COG1538">
    <property type="taxonomic scope" value="Bacteria"/>
</dbReference>
<keyword evidence="2" id="KW-0812">Transmembrane</keyword>
<dbReference type="Pfam" id="PF02321">
    <property type="entry name" value="OEP"/>
    <property type="match status" value="2"/>
</dbReference>
<keyword evidence="2" id="KW-0472">Membrane</keyword>
<evidence type="ECO:0000256" key="1">
    <source>
        <dbReference type="ARBA" id="ARBA00007613"/>
    </source>
</evidence>
<dbReference type="PANTHER" id="PTHR30203:SF32">
    <property type="entry name" value="CATION EFFLUX SYSTEM PROTEIN CUSC"/>
    <property type="match status" value="1"/>
</dbReference>
<dbReference type="InterPro" id="IPR010131">
    <property type="entry name" value="MdtP/NodT-like"/>
</dbReference>
<dbReference type="EMBL" id="CP002339">
    <property type="protein sequence ID" value="AEF02209.1"/>
    <property type="molecule type" value="Genomic_DNA"/>
</dbReference>
<gene>
    <name evidence="3" type="ordered locus">ambt_03285</name>
</gene>
<dbReference type="Proteomes" id="UP000000683">
    <property type="component" value="Chromosome"/>
</dbReference>